<reference evidence="12 13" key="1">
    <citation type="journal article" date="2019" name="Emerg. Microbes Infect.">
        <title>Comprehensive subspecies identification of 175 nontuberculous mycobacteria species based on 7547 genomic profiles.</title>
        <authorList>
            <person name="Matsumoto Y."/>
            <person name="Kinjo T."/>
            <person name="Motooka D."/>
            <person name="Nabeya D."/>
            <person name="Jung N."/>
            <person name="Uechi K."/>
            <person name="Horii T."/>
            <person name="Iida T."/>
            <person name="Fujita J."/>
            <person name="Nakamura S."/>
        </authorList>
    </citation>
    <scope>NUCLEOTIDE SEQUENCE [LARGE SCALE GENOMIC DNA]</scope>
    <source>
        <strain evidence="12 13">JCM 6399</strain>
    </source>
</reference>
<dbReference type="Gene3D" id="2.60.200.20">
    <property type="match status" value="2"/>
</dbReference>
<dbReference type="Proteomes" id="UP000465785">
    <property type="component" value="Chromosome"/>
</dbReference>
<dbReference type="SMART" id="SM00382">
    <property type="entry name" value="AAA"/>
    <property type="match status" value="1"/>
</dbReference>
<feature type="domain" description="FHA" evidence="10">
    <location>
        <begin position="26"/>
        <end position="75"/>
    </location>
</feature>
<dbReference type="InterPro" id="IPR008984">
    <property type="entry name" value="SMAD_FHA_dom_sf"/>
</dbReference>
<comment type="subcellular location">
    <subcellularLocation>
        <location evidence="1">Membrane</location>
        <topology evidence="1">Multi-pass membrane protein</topology>
    </subcellularLocation>
</comment>
<keyword evidence="2" id="KW-0813">Transport</keyword>
<dbReference type="EMBL" id="AP022601">
    <property type="protein sequence ID" value="BBY90528.1"/>
    <property type="molecule type" value="Genomic_DNA"/>
</dbReference>
<evidence type="ECO:0008006" key="14">
    <source>
        <dbReference type="Google" id="ProtNLM"/>
    </source>
</evidence>
<evidence type="ECO:0000313" key="13">
    <source>
        <dbReference type="Proteomes" id="UP000465785"/>
    </source>
</evidence>
<keyword evidence="4 9" id="KW-0812">Transmembrane</keyword>
<keyword evidence="5" id="KW-0547">Nucleotide-binding</keyword>
<dbReference type="PANTHER" id="PTHR48041">
    <property type="entry name" value="ABC TRANSPORTER G FAMILY MEMBER 28"/>
    <property type="match status" value="1"/>
</dbReference>
<feature type="transmembrane region" description="Helical" evidence="9">
    <location>
        <begin position="736"/>
        <end position="758"/>
    </location>
</feature>
<evidence type="ECO:0000256" key="9">
    <source>
        <dbReference type="SAM" id="Phobius"/>
    </source>
</evidence>
<evidence type="ECO:0000256" key="5">
    <source>
        <dbReference type="ARBA" id="ARBA00022741"/>
    </source>
</evidence>
<dbReference type="InterPro" id="IPR050352">
    <property type="entry name" value="ABCG_transporters"/>
</dbReference>
<organism evidence="12 13">
    <name type="scientific">Mycobacterium gallinarum</name>
    <dbReference type="NCBI Taxonomy" id="39689"/>
    <lineage>
        <taxon>Bacteria</taxon>
        <taxon>Bacillati</taxon>
        <taxon>Actinomycetota</taxon>
        <taxon>Actinomycetes</taxon>
        <taxon>Mycobacteriales</taxon>
        <taxon>Mycobacteriaceae</taxon>
        <taxon>Mycobacterium</taxon>
    </lineage>
</organism>
<protein>
    <recommendedName>
        <fullName evidence="14">ABC transporter ATP-binding protein</fullName>
    </recommendedName>
</protein>
<evidence type="ECO:0000256" key="4">
    <source>
        <dbReference type="ARBA" id="ARBA00022692"/>
    </source>
</evidence>
<dbReference type="Gene3D" id="3.40.50.300">
    <property type="entry name" value="P-loop containing nucleotide triphosphate hydrolases"/>
    <property type="match status" value="1"/>
</dbReference>
<feature type="domain" description="ABC transporter" evidence="11">
    <location>
        <begin position="203"/>
        <end position="437"/>
    </location>
</feature>
<dbReference type="InterPro" id="IPR027417">
    <property type="entry name" value="P-loop_NTPase"/>
</dbReference>
<dbReference type="SUPFAM" id="SSF52540">
    <property type="entry name" value="P-loop containing nucleoside triphosphate hydrolases"/>
    <property type="match status" value="1"/>
</dbReference>
<dbReference type="InterPro" id="IPR017871">
    <property type="entry name" value="ABC_transporter-like_CS"/>
</dbReference>
<dbReference type="Pfam" id="PF00498">
    <property type="entry name" value="FHA"/>
    <property type="match status" value="2"/>
</dbReference>
<proteinExistence type="predicted"/>
<feature type="transmembrane region" description="Helical" evidence="9">
    <location>
        <begin position="639"/>
        <end position="660"/>
    </location>
</feature>
<feature type="transmembrane region" description="Helical" evidence="9">
    <location>
        <begin position="667"/>
        <end position="686"/>
    </location>
</feature>
<dbReference type="SMART" id="SM00240">
    <property type="entry name" value="FHA"/>
    <property type="match status" value="2"/>
</dbReference>
<evidence type="ECO:0000256" key="6">
    <source>
        <dbReference type="ARBA" id="ARBA00022840"/>
    </source>
</evidence>
<dbReference type="GO" id="GO:0140359">
    <property type="term" value="F:ABC-type transporter activity"/>
    <property type="evidence" value="ECO:0007669"/>
    <property type="project" value="InterPro"/>
</dbReference>
<feature type="transmembrane region" description="Helical" evidence="9">
    <location>
        <begin position="594"/>
        <end position="619"/>
    </location>
</feature>
<evidence type="ECO:0000256" key="1">
    <source>
        <dbReference type="ARBA" id="ARBA00004141"/>
    </source>
</evidence>
<dbReference type="FunFam" id="3.40.50.300:FF:000474">
    <property type="entry name" value="Putative ABC transporter ATP-binding subunit"/>
    <property type="match status" value="1"/>
</dbReference>
<dbReference type="PANTHER" id="PTHR48041:SF139">
    <property type="entry name" value="PROTEIN SCARLET"/>
    <property type="match status" value="1"/>
</dbReference>
<dbReference type="RefSeq" id="WP_163724846.1">
    <property type="nucleotide sequence ID" value="NZ_AP022601.1"/>
</dbReference>
<evidence type="ECO:0000256" key="7">
    <source>
        <dbReference type="ARBA" id="ARBA00022989"/>
    </source>
</evidence>
<evidence type="ECO:0000259" key="11">
    <source>
        <dbReference type="PROSITE" id="PS50893"/>
    </source>
</evidence>
<evidence type="ECO:0000259" key="10">
    <source>
        <dbReference type="PROSITE" id="PS50006"/>
    </source>
</evidence>
<dbReference type="KEGG" id="mgau:MGALJ_01970"/>
<feature type="transmembrane region" description="Helical" evidence="9">
    <location>
        <begin position="553"/>
        <end position="574"/>
    </location>
</feature>
<accession>A0A9W4B5U8</accession>
<dbReference type="Pfam" id="PF01061">
    <property type="entry name" value="ABC2_membrane"/>
    <property type="match status" value="1"/>
</dbReference>
<sequence length="763" mass="80382">MMCPPAPAITIRSGGWQRTFAAGHDVVVGRDIHADVRIPHPAISRSHVILRYLDGGWVAVDDNSFNGMFVADQRVQSVEIDDQRTIHLGAPDGPPLTFELGTAPPADDSPTQSRDSITIGRSVDNDIVVPDVLASLHHAQLVTTGVAVQLQNTDGRGTFVNGEKVADATLGEDDVVTIGNVDFVYTGGSLVRRTQPATTTGGLEVRDVSFAVGRDALLLDRISLDARPGTLTAVIGPSGSGKSTLSRVIVGAARPSGGSVSFDSRDLHDGYASLRSRIGMVPQDDVVHGRLTVAQALGFAAELRMPADTTEADRRRVIAQILEELELSAHAASRIDKLSGGQRKRVSVALELLTGPSLLVLDEPTTGLDPALDRAVMTMLRRLADAGRVVVVVTHSLTFLEDCDQVLLLAPGGKTAFCGPPAELASAMGTTNWADIFTMVSADPDDAQRRFIERSEPTVEHPEEAPPGTNDTASQLEAGAAVQAPQPAPTSRWRQFATIARRQVRLLIADRGYLAFLVVLPFIVGLLPLTVTGHAGFGHPPSDGSAPFEPKHVIALISFAAILMGATLTVRDLVGERAIFRREQSAGLSASAYLLAKIAVFGAVAVIQSAILVLVVTAPGIGKPGPSDAAALGIPMLELFVAVAATCVVATVLGLALSALARTNDQVIMLLAAALVTQLVFAGGFIPVTGRPALETIAWIMPGRWGFAATASTADLSNLVVGIAQDSHWQRSATSWLFDMVMLGVLTALCAGVARWRLRLPTG</sequence>
<feature type="transmembrane region" description="Helical" evidence="9">
    <location>
        <begin position="512"/>
        <end position="533"/>
    </location>
</feature>
<evidence type="ECO:0000256" key="2">
    <source>
        <dbReference type="ARBA" id="ARBA00022448"/>
    </source>
</evidence>
<dbReference type="InterPro" id="IPR003593">
    <property type="entry name" value="AAA+_ATPase"/>
</dbReference>
<keyword evidence="8 9" id="KW-0472">Membrane</keyword>
<dbReference type="GO" id="GO:0016887">
    <property type="term" value="F:ATP hydrolysis activity"/>
    <property type="evidence" value="ECO:0007669"/>
    <property type="project" value="InterPro"/>
</dbReference>
<dbReference type="Pfam" id="PF00005">
    <property type="entry name" value="ABC_tran"/>
    <property type="match status" value="1"/>
</dbReference>
<evidence type="ECO:0000256" key="8">
    <source>
        <dbReference type="ARBA" id="ARBA00023136"/>
    </source>
</evidence>
<dbReference type="PROSITE" id="PS50006">
    <property type="entry name" value="FHA_DOMAIN"/>
    <property type="match status" value="2"/>
</dbReference>
<keyword evidence="3" id="KW-0597">Phosphoprotein</keyword>
<dbReference type="SUPFAM" id="SSF49879">
    <property type="entry name" value="SMAD/FHA domain"/>
    <property type="match status" value="2"/>
</dbReference>
<dbReference type="GO" id="GO:0016020">
    <property type="term" value="C:membrane"/>
    <property type="evidence" value="ECO:0007669"/>
    <property type="project" value="UniProtKB-SubCell"/>
</dbReference>
<gene>
    <name evidence="12" type="ORF">MGALJ_01970</name>
</gene>
<keyword evidence="6" id="KW-0067">ATP-binding</keyword>
<dbReference type="GO" id="GO:0005524">
    <property type="term" value="F:ATP binding"/>
    <property type="evidence" value="ECO:0007669"/>
    <property type="project" value="UniProtKB-KW"/>
</dbReference>
<dbReference type="InterPro" id="IPR000253">
    <property type="entry name" value="FHA_dom"/>
</dbReference>
<dbReference type="InterPro" id="IPR013525">
    <property type="entry name" value="ABC2_TM"/>
</dbReference>
<dbReference type="AlphaFoldDB" id="A0A9W4B5U8"/>
<dbReference type="PROSITE" id="PS50893">
    <property type="entry name" value="ABC_TRANSPORTER_2"/>
    <property type="match status" value="1"/>
</dbReference>
<name>A0A9W4B5U8_9MYCO</name>
<keyword evidence="13" id="KW-1185">Reference proteome</keyword>
<evidence type="ECO:0000256" key="3">
    <source>
        <dbReference type="ARBA" id="ARBA00022553"/>
    </source>
</evidence>
<keyword evidence="7 9" id="KW-1133">Transmembrane helix</keyword>
<evidence type="ECO:0000313" key="12">
    <source>
        <dbReference type="EMBL" id="BBY90528.1"/>
    </source>
</evidence>
<dbReference type="InterPro" id="IPR003439">
    <property type="entry name" value="ABC_transporter-like_ATP-bd"/>
</dbReference>
<feature type="domain" description="FHA" evidence="10">
    <location>
        <begin position="117"/>
        <end position="165"/>
    </location>
</feature>
<dbReference type="PROSITE" id="PS00211">
    <property type="entry name" value="ABC_TRANSPORTER_1"/>
    <property type="match status" value="1"/>
</dbReference>